<sequence>MTALFYFSAQMRFQMPMKSFLRISSLILLITLVNACSQEDPDALFTQLSSKQTGISFRNLVRESEEFNVLTYGYFYQGGGVAIGDINNDGLPDIYFTGNMMASKLYLNKGDFVFEDITESAGVGAAGLWNTGVTMADVNGDGLLDIYICRSAANDPERRRNVLLINNGNLTFTDRAKEFGLDDPGYSTQATFFDYDRDGDLDMFLLNHSTQEYAGFSRIDASFKERVGDYLGDKLFRNDGGKFVDVTQESGIINNVLGFGLAVTVTDVNDDGWPDIYVSNDYNEEDYLYINQQDGTFKESVREYLGHVSLFSMGADAADINNDGLVDILSMDMMPEFTYNQKTILGPENYDKYRELLAKGFFPQAMRNMLHLNQGNGYFSEIGQYAGVAQTDWSWATLVADFDNDGWKDIFVANGYARNYLDMDFLNYMVSERIRSTQGVGKESALIELIEKMPPIYVENYLYHNNQDLTFTNRAADWGLKGLTVSNAAAYADLDGDGDLDLIVCHTNDPVSVYRNNADRLYNRNFLKIRFEGNNQNTKGIGAMAIGYASGAIFKQELMPVRGYQSAVDHELVMGLGEIAELDSLTVLWPTGEVETLRSVVPNQTLTFKQENARFEQRQERNPIFLLEEISNGLGIEFGHKESEILEFTQDRLMPNTMSSLGPRIRVADVNGDGLDDVYLGGGKGQQGALYLQIRSGVFIQTVQPAFELDSAFIDVDAAFLDVDGDGHLDLYVVSGGTDFPAGDLRYQDRLYLNNGNGTFRKSSELLPIPPGSGSAVAVGDLDGDGLADLVVGGRYVPGRFPLSPQSYLLRNRGDGTFEDMTDRFAPGLSEAGITSDLQLADLNGDGLLDLVLVGEWAAPKIYLNDGGRSLKLYQDSGVSGLSGWWLSVTVADVNGDGHQDIVLGNYGENNAFKPTRDQPMRLIYNDFDGNGSIDPIFTYYIADTSAFAFSRDELVGQLPFLKGRFTDYRSFAKRDISGFFTAKEMEGADTLAAVTLRSVVLLNDGSATFEVRDLPREAQFAPLYAAIVMDVDGDGSMDLVSGGNLSKTRVSMGQQDANPGFILLGDGLGGFHTRSPRLGQLPIRGNIRDIRALKVGGRDYLLYGRNNGATAVFRLNR</sequence>
<evidence type="ECO:0000313" key="5">
    <source>
        <dbReference type="Proteomes" id="UP000013909"/>
    </source>
</evidence>
<dbReference type="PANTHER" id="PTHR16026:SF0">
    <property type="entry name" value="CARTILAGE ACIDIC PROTEIN 1"/>
    <property type="match status" value="1"/>
</dbReference>
<evidence type="ECO:0000313" key="4">
    <source>
        <dbReference type="EMBL" id="EON75239.1"/>
    </source>
</evidence>
<accession>R7ZMK0</accession>
<dbReference type="PATRIC" id="fig|1288963.3.peg.4399"/>
<gene>
    <name evidence="4" type="ORF">ADIS_4410</name>
</gene>
<feature type="chain" id="PRO_5004461790" description="ASPIC/UnbV domain-containing protein" evidence="2">
    <location>
        <begin position="36"/>
        <end position="1118"/>
    </location>
</feature>
<feature type="signal peptide" evidence="2">
    <location>
        <begin position="1"/>
        <end position="35"/>
    </location>
</feature>
<dbReference type="Pfam" id="PF07593">
    <property type="entry name" value="UnbV_ASPIC"/>
    <property type="match status" value="1"/>
</dbReference>
<evidence type="ECO:0000256" key="1">
    <source>
        <dbReference type="ARBA" id="ARBA00022729"/>
    </source>
</evidence>
<dbReference type="Gene3D" id="2.130.10.130">
    <property type="entry name" value="Integrin alpha, N-terminal"/>
    <property type="match status" value="5"/>
</dbReference>
<evidence type="ECO:0000256" key="2">
    <source>
        <dbReference type="SAM" id="SignalP"/>
    </source>
</evidence>
<dbReference type="InterPro" id="IPR011519">
    <property type="entry name" value="UnbV_ASPIC"/>
</dbReference>
<evidence type="ECO:0000259" key="3">
    <source>
        <dbReference type="Pfam" id="PF07593"/>
    </source>
</evidence>
<dbReference type="EMBL" id="AQHR01000110">
    <property type="protein sequence ID" value="EON75239.1"/>
    <property type="molecule type" value="Genomic_DNA"/>
</dbReference>
<proteinExistence type="predicted"/>
<keyword evidence="5" id="KW-1185">Reference proteome</keyword>
<comment type="caution">
    <text evidence="4">The sequence shown here is derived from an EMBL/GenBank/DDBJ whole genome shotgun (WGS) entry which is preliminary data.</text>
</comment>
<organism evidence="4 5">
    <name type="scientific">Lunatimonas lonarensis</name>
    <dbReference type="NCBI Taxonomy" id="1232681"/>
    <lineage>
        <taxon>Bacteria</taxon>
        <taxon>Pseudomonadati</taxon>
        <taxon>Bacteroidota</taxon>
        <taxon>Cytophagia</taxon>
        <taxon>Cytophagales</taxon>
        <taxon>Cyclobacteriaceae</taxon>
    </lineage>
</organism>
<dbReference type="Proteomes" id="UP000013909">
    <property type="component" value="Unassembled WGS sequence"/>
</dbReference>
<dbReference type="InterPro" id="IPR027039">
    <property type="entry name" value="Crtac1"/>
</dbReference>
<dbReference type="STRING" id="1232681.ADIS_4410"/>
<dbReference type="InterPro" id="IPR028994">
    <property type="entry name" value="Integrin_alpha_N"/>
</dbReference>
<protein>
    <recommendedName>
        <fullName evidence="3">ASPIC/UnbV domain-containing protein</fullName>
    </recommendedName>
</protein>
<reference evidence="4 5" key="1">
    <citation type="submission" date="2013-02" db="EMBL/GenBank/DDBJ databases">
        <title>A novel strain isolated from Lonar lake, Maharashtra, India.</title>
        <authorList>
            <person name="Singh A."/>
        </authorList>
    </citation>
    <scope>NUCLEOTIDE SEQUENCE [LARGE SCALE GENOMIC DNA]</scope>
    <source>
        <strain evidence="4 5">AK24</strain>
    </source>
</reference>
<dbReference type="AlphaFoldDB" id="R7ZMK0"/>
<name>R7ZMK0_9BACT</name>
<feature type="domain" description="ASPIC/UnbV" evidence="3">
    <location>
        <begin position="540"/>
        <end position="607"/>
    </location>
</feature>
<dbReference type="InterPro" id="IPR013517">
    <property type="entry name" value="FG-GAP"/>
</dbReference>
<dbReference type="Pfam" id="PF13517">
    <property type="entry name" value="FG-GAP_3"/>
    <property type="match status" value="5"/>
</dbReference>
<dbReference type="PANTHER" id="PTHR16026">
    <property type="entry name" value="CARTILAGE ACIDIC PROTEIN 1"/>
    <property type="match status" value="1"/>
</dbReference>
<keyword evidence="1 2" id="KW-0732">Signal</keyword>
<dbReference type="SUPFAM" id="SSF69318">
    <property type="entry name" value="Integrin alpha N-terminal domain"/>
    <property type="match status" value="3"/>
</dbReference>